<keyword evidence="2" id="KW-1185">Reference proteome</keyword>
<evidence type="ECO:0000313" key="1">
    <source>
        <dbReference type="EMBL" id="GBP09544.1"/>
    </source>
</evidence>
<protein>
    <submittedName>
        <fullName evidence="1">Uncharacterized protein</fullName>
    </submittedName>
</protein>
<accession>A0A4C1T5Y1</accession>
<dbReference type="EMBL" id="BGZK01000036">
    <property type="protein sequence ID" value="GBP09544.1"/>
    <property type="molecule type" value="Genomic_DNA"/>
</dbReference>
<evidence type="ECO:0000313" key="2">
    <source>
        <dbReference type="Proteomes" id="UP000299102"/>
    </source>
</evidence>
<dbReference type="AlphaFoldDB" id="A0A4C1T5Y1"/>
<dbReference type="Proteomes" id="UP000299102">
    <property type="component" value="Unassembled WGS sequence"/>
</dbReference>
<proteinExistence type="predicted"/>
<organism evidence="1 2">
    <name type="scientific">Eumeta variegata</name>
    <name type="common">Bagworm moth</name>
    <name type="synonym">Eumeta japonica</name>
    <dbReference type="NCBI Taxonomy" id="151549"/>
    <lineage>
        <taxon>Eukaryota</taxon>
        <taxon>Metazoa</taxon>
        <taxon>Ecdysozoa</taxon>
        <taxon>Arthropoda</taxon>
        <taxon>Hexapoda</taxon>
        <taxon>Insecta</taxon>
        <taxon>Pterygota</taxon>
        <taxon>Neoptera</taxon>
        <taxon>Endopterygota</taxon>
        <taxon>Lepidoptera</taxon>
        <taxon>Glossata</taxon>
        <taxon>Ditrysia</taxon>
        <taxon>Tineoidea</taxon>
        <taxon>Psychidae</taxon>
        <taxon>Oiketicinae</taxon>
        <taxon>Eumeta</taxon>
    </lineage>
</organism>
<gene>
    <name evidence="1" type="ORF">EVAR_76554_1</name>
</gene>
<sequence>MLNSKKRRRRTFEAITVDAQEEPITKKKKNDMGLSAHEDEYSLPDTLQMVRAPTCFANTCCASQALSGPRIDMLQRNYKKETINLKPRDILLTAELRPPCAAVAASAD</sequence>
<name>A0A4C1T5Y1_EUMVA</name>
<reference evidence="1 2" key="1">
    <citation type="journal article" date="2019" name="Commun. Biol.">
        <title>The bagworm genome reveals a unique fibroin gene that provides high tensile strength.</title>
        <authorList>
            <person name="Kono N."/>
            <person name="Nakamura H."/>
            <person name="Ohtoshi R."/>
            <person name="Tomita M."/>
            <person name="Numata K."/>
            <person name="Arakawa K."/>
        </authorList>
    </citation>
    <scope>NUCLEOTIDE SEQUENCE [LARGE SCALE GENOMIC DNA]</scope>
</reference>
<comment type="caution">
    <text evidence="1">The sequence shown here is derived from an EMBL/GenBank/DDBJ whole genome shotgun (WGS) entry which is preliminary data.</text>
</comment>